<gene>
    <name evidence="2" type="ORF">C1645_841084</name>
</gene>
<dbReference type="OrthoDB" id="2444024at2759"/>
<feature type="region of interest" description="Disordered" evidence="1">
    <location>
        <begin position="263"/>
        <end position="304"/>
    </location>
</feature>
<name>A0A397S175_9GLOM</name>
<dbReference type="STRING" id="658196.A0A397S175"/>
<keyword evidence="3" id="KW-1185">Reference proteome</keyword>
<evidence type="ECO:0000313" key="3">
    <source>
        <dbReference type="Proteomes" id="UP000265703"/>
    </source>
</evidence>
<accession>A0A397S175</accession>
<evidence type="ECO:0000256" key="1">
    <source>
        <dbReference type="SAM" id="MobiDB-lite"/>
    </source>
</evidence>
<organism evidence="2 3">
    <name type="scientific">Glomus cerebriforme</name>
    <dbReference type="NCBI Taxonomy" id="658196"/>
    <lineage>
        <taxon>Eukaryota</taxon>
        <taxon>Fungi</taxon>
        <taxon>Fungi incertae sedis</taxon>
        <taxon>Mucoromycota</taxon>
        <taxon>Glomeromycotina</taxon>
        <taxon>Glomeromycetes</taxon>
        <taxon>Glomerales</taxon>
        <taxon>Glomeraceae</taxon>
        <taxon>Glomus</taxon>
    </lineage>
</organism>
<comment type="caution">
    <text evidence="2">The sequence shown here is derived from an EMBL/GenBank/DDBJ whole genome shotgun (WGS) entry which is preliminary data.</text>
</comment>
<protein>
    <submittedName>
        <fullName evidence="2">Uncharacterized protein</fullName>
    </submittedName>
</protein>
<sequence>MEQHETLLNSFAKVGIVALIDEATGYQQEREKDELRVLTRTHVLLERAKNLISEVDKDKFIEHLKESYCSKKELIENKKQIEEVRYLDKNYQTQSFEEFMKDYQADENLNYSDLEHIGVGDGKVFGPCTSPFCSCSNQELRQQLLEKERELEQSERDLEETEEENDFLTRKAFQKSEEKKKSRLLSLLARRNVFHRLFKAEGKIYKLEKDLERKKNERDEYQNKYDGAEEELSQKNEIIRSNLREIKEKEELVRDRYNQLRNEREQREAQLRQEQMERERQERERIQREENERKQREYEERQRQ</sequence>
<proteinExistence type="predicted"/>
<evidence type="ECO:0000313" key="2">
    <source>
        <dbReference type="EMBL" id="RIA79282.1"/>
    </source>
</evidence>
<reference evidence="2 3" key="1">
    <citation type="submission" date="2018-06" db="EMBL/GenBank/DDBJ databases">
        <title>Comparative genomics reveals the genomic features of Rhizophagus irregularis, R. cerebriforme, R. diaphanum and Gigaspora rosea, and their symbiotic lifestyle signature.</title>
        <authorList>
            <person name="Morin E."/>
            <person name="San Clemente H."/>
            <person name="Chen E.C.H."/>
            <person name="De La Providencia I."/>
            <person name="Hainaut M."/>
            <person name="Kuo A."/>
            <person name="Kohler A."/>
            <person name="Murat C."/>
            <person name="Tang N."/>
            <person name="Roy S."/>
            <person name="Loubradou J."/>
            <person name="Henrissat B."/>
            <person name="Grigoriev I.V."/>
            <person name="Corradi N."/>
            <person name="Roux C."/>
            <person name="Martin F.M."/>
        </authorList>
    </citation>
    <scope>NUCLEOTIDE SEQUENCE [LARGE SCALE GENOMIC DNA]</scope>
    <source>
        <strain evidence="2 3">DAOM 227022</strain>
    </source>
</reference>
<dbReference type="EMBL" id="QKYT01001403">
    <property type="protein sequence ID" value="RIA79282.1"/>
    <property type="molecule type" value="Genomic_DNA"/>
</dbReference>
<dbReference type="Proteomes" id="UP000265703">
    <property type="component" value="Unassembled WGS sequence"/>
</dbReference>
<dbReference type="AlphaFoldDB" id="A0A397S175"/>